<dbReference type="PROSITE" id="PS50853">
    <property type="entry name" value="FN3"/>
    <property type="match status" value="4"/>
</dbReference>
<dbReference type="Pfam" id="PF00041">
    <property type="entry name" value="fn3"/>
    <property type="match status" value="1"/>
</dbReference>
<dbReference type="InterPro" id="IPR013783">
    <property type="entry name" value="Ig-like_fold"/>
</dbReference>
<dbReference type="PANTHER" id="PTHR13817">
    <property type="entry name" value="TITIN"/>
    <property type="match status" value="1"/>
</dbReference>
<accession>A0A1F7RNR6</accession>
<dbReference type="SMART" id="SM00060">
    <property type="entry name" value="FN3"/>
    <property type="match status" value="4"/>
</dbReference>
<evidence type="ECO:0000259" key="2">
    <source>
        <dbReference type="PROSITE" id="PS50853"/>
    </source>
</evidence>
<evidence type="ECO:0000313" key="4">
    <source>
        <dbReference type="Proteomes" id="UP000178526"/>
    </source>
</evidence>
<dbReference type="CDD" id="cd00063">
    <property type="entry name" value="FN3"/>
    <property type="match status" value="4"/>
</dbReference>
<dbReference type="InterPro" id="IPR003961">
    <property type="entry name" value="FN3_dom"/>
</dbReference>
<dbReference type="Gene3D" id="2.60.40.10">
    <property type="entry name" value="Immunoglobulins"/>
    <property type="match status" value="4"/>
</dbReference>
<dbReference type="AlphaFoldDB" id="A0A1F7RNR6"/>
<dbReference type="SUPFAM" id="SSF49265">
    <property type="entry name" value="Fibronectin type III"/>
    <property type="match status" value="3"/>
</dbReference>
<dbReference type="Proteomes" id="UP000178526">
    <property type="component" value="Unassembled WGS sequence"/>
</dbReference>
<name>A0A1F7RNR6_9BACT</name>
<feature type="non-terminal residue" evidence="3">
    <location>
        <position position="1"/>
    </location>
</feature>
<organism evidence="3 4">
    <name type="scientific">Candidatus Schekmanbacteria bacterium GWA2_38_11</name>
    <dbReference type="NCBI Taxonomy" id="1817876"/>
    <lineage>
        <taxon>Bacteria</taxon>
        <taxon>Candidatus Schekmaniibacteriota</taxon>
    </lineage>
</organism>
<feature type="domain" description="Fibronectin type-III" evidence="2">
    <location>
        <begin position="356"/>
        <end position="444"/>
    </location>
</feature>
<dbReference type="InterPro" id="IPR036116">
    <property type="entry name" value="FN3_sf"/>
</dbReference>
<dbReference type="PANTHER" id="PTHR13817:SF73">
    <property type="entry name" value="FIBRONECTIN TYPE-III DOMAIN-CONTAINING PROTEIN"/>
    <property type="match status" value="1"/>
</dbReference>
<sequence length="444" mass="47974">VKNKAGLIAFLGEANLGDTILINDRQRPFAMLPGDQRNFLFQTNVNFDTVGSVIKIINWEEETPSPPVAPSSLKASVESASQISLTFKDNSTDEDGFKIFKKTSSGNFKMVKKVDLSPGENETVTASDVGVFTSGKKYTYKVKAFNEAGNSDYSNVVGIRISVPAAPTNLKPADSKNPRGIELSWDNPANNNETKFIITRDGNKIAEVENVSNYIDTDVTFGNTYTYEVSAENGIGSSSGNPSTTFNFDISNFKPTAPENLTATVAKSTEGIDQIDLSWEDKSNDETGFSIIRSIIVDGIETSSVEIPVAANTATYSDQDLISATTYKYEISAFNDIGTSTSDSANKTITFNKPNPPASLTVTSVSATQNHLAWSDAGIDNATGFKVERKRTTDTSFIVIANVIGSNIEEYDDKLVSPNTTYIYQVKAYNALGDSIPSNEASLP</sequence>
<reference evidence="3 4" key="1">
    <citation type="journal article" date="2016" name="Nat. Commun.">
        <title>Thousands of microbial genomes shed light on interconnected biogeochemical processes in an aquifer system.</title>
        <authorList>
            <person name="Anantharaman K."/>
            <person name="Brown C.T."/>
            <person name="Hug L.A."/>
            <person name="Sharon I."/>
            <person name="Castelle C.J."/>
            <person name="Probst A.J."/>
            <person name="Thomas B.C."/>
            <person name="Singh A."/>
            <person name="Wilkins M.J."/>
            <person name="Karaoz U."/>
            <person name="Brodie E.L."/>
            <person name="Williams K.H."/>
            <person name="Hubbard S.S."/>
            <person name="Banfield J.F."/>
        </authorList>
    </citation>
    <scope>NUCLEOTIDE SEQUENCE [LARGE SCALE GENOMIC DNA]</scope>
</reference>
<evidence type="ECO:0000313" key="3">
    <source>
        <dbReference type="EMBL" id="OGL43202.1"/>
    </source>
</evidence>
<gene>
    <name evidence="3" type="ORF">A2042_07050</name>
</gene>
<evidence type="ECO:0000256" key="1">
    <source>
        <dbReference type="ARBA" id="ARBA00022737"/>
    </source>
</evidence>
<feature type="domain" description="Fibronectin type-III" evidence="2">
    <location>
        <begin position="257"/>
        <end position="355"/>
    </location>
</feature>
<protein>
    <recommendedName>
        <fullName evidence="2">Fibronectin type-III domain-containing protein</fullName>
    </recommendedName>
</protein>
<dbReference type="EMBL" id="MGDB01000010">
    <property type="protein sequence ID" value="OGL43202.1"/>
    <property type="molecule type" value="Genomic_DNA"/>
</dbReference>
<feature type="domain" description="Fibronectin type-III" evidence="2">
    <location>
        <begin position="69"/>
        <end position="165"/>
    </location>
</feature>
<proteinExistence type="predicted"/>
<comment type="caution">
    <text evidence="3">The sequence shown here is derived from an EMBL/GenBank/DDBJ whole genome shotgun (WGS) entry which is preliminary data.</text>
</comment>
<feature type="domain" description="Fibronectin type-III" evidence="2">
    <location>
        <begin position="166"/>
        <end position="253"/>
    </location>
</feature>
<dbReference type="InterPro" id="IPR050964">
    <property type="entry name" value="Striated_Muscle_Regulatory"/>
</dbReference>
<keyword evidence="1" id="KW-0677">Repeat</keyword>